<gene>
    <name evidence="2" type="ORF">AMOR_45730</name>
</gene>
<dbReference type="SUPFAM" id="SSF53300">
    <property type="entry name" value="vWA-like"/>
    <property type="match status" value="1"/>
</dbReference>
<name>A0ABM7X1D2_9BACT</name>
<feature type="region of interest" description="Disordered" evidence="1">
    <location>
        <begin position="94"/>
        <end position="143"/>
    </location>
</feature>
<accession>A0ABM7X1D2</accession>
<dbReference type="InterPro" id="IPR036465">
    <property type="entry name" value="vWFA_dom_sf"/>
</dbReference>
<proteinExistence type="predicted"/>
<evidence type="ECO:0000313" key="3">
    <source>
        <dbReference type="Proteomes" id="UP001162891"/>
    </source>
</evidence>
<evidence type="ECO:0000256" key="1">
    <source>
        <dbReference type="SAM" id="MobiDB-lite"/>
    </source>
</evidence>
<reference evidence="3" key="1">
    <citation type="journal article" date="2022" name="Int. J. Syst. Evol. Microbiol.">
        <title>Anaeromyxobacter oryzae sp. nov., Anaeromyxobacter diazotrophicus sp. nov. and Anaeromyxobacter paludicola sp. nov., isolated from paddy soils.</title>
        <authorList>
            <person name="Itoh H."/>
            <person name="Xu Z."/>
            <person name="Mise K."/>
            <person name="Masuda Y."/>
            <person name="Ushijima N."/>
            <person name="Hayakawa C."/>
            <person name="Shiratori Y."/>
            <person name="Senoo K."/>
        </authorList>
    </citation>
    <scope>NUCLEOTIDE SEQUENCE [LARGE SCALE GENOMIC DNA]</scope>
    <source>
        <strain evidence="3">Red232</strain>
    </source>
</reference>
<dbReference type="PANTHER" id="PTHR39338">
    <property type="entry name" value="BLL5662 PROTEIN-RELATED"/>
    <property type="match status" value="1"/>
</dbReference>
<evidence type="ECO:0008006" key="4">
    <source>
        <dbReference type="Google" id="ProtNLM"/>
    </source>
</evidence>
<protein>
    <recommendedName>
        <fullName evidence="4">VWA containing CoxE family protein</fullName>
    </recommendedName>
</protein>
<sequence length="450" mass="49907">MERIVTRFVARLRQRGVRVSPGESVDAVRALGAAPAAEGGRAHARAVLQLTLVKSLKDAEVFEAVFEEFFGDGAGAGARRAAAEVEDDATVALDGQRSLARPPNDEGERSGATLAVDDGSCDGAELDLDGLQPQDGDASGGPRLAVETRRYRGEKARTPSRVGNYTQGPIYVSLDDEFLAKWRNQGVKPFLPEEEEAMEDVVARMVRRLQKDVRQTRSRQRRGRLSVIKTLQRNHRHGMVPFVKVLRRKRKQTPRLVVLCDVSFSVSHASRFMLLLLHTLQKGLLDVRSFVFNRELAEVTPLLRSMRLNEVLELIDGGGVVDLEDNSDFGHAFVAFERNHLASLRGRPAVIVLGDARNNYNEAHESALAEIREKAGYVMWLTPEDRSSWDLGDCLMSTYAPYCDRVEVVKNVEELSAVVEELVRTCAESGAAARSVKRLPWRHGGMTVRA</sequence>
<dbReference type="Proteomes" id="UP001162891">
    <property type="component" value="Chromosome"/>
</dbReference>
<dbReference type="RefSeq" id="WP_248354534.1">
    <property type="nucleotide sequence ID" value="NZ_AP025591.1"/>
</dbReference>
<dbReference type="InterPro" id="IPR008912">
    <property type="entry name" value="Uncharacterised_CoxE"/>
</dbReference>
<evidence type="ECO:0000313" key="2">
    <source>
        <dbReference type="EMBL" id="BDG05577.1"/>
    </source>
</evidence>
<dbReference type="PANTHER" id="PTHR39338:SF5">
    <property type="entry name" value="BLR6139 PROTEIN"/>
    <property type="match status" value="1"/>
</dbReference>
<dbReference type="Pfam" id="PF05762">
    <property type="entry name" value="VWA_CoxE"/>
    <property type="match status" value="1"/>
</dbReference>
<dbReference type="EMBL" id="AP025591">
    <property type="protein sequence ID" value="BDG05577.1"/>
    <property type="molecule type" value="Genomic_DNA"/>
</dbReference>
<keyword evidence="3" id="KW-1185">Reference proteome</keyword>
<organism evidence="2 3">
    <name type="scientific">Anaeromyxobacter oryzae</name>
    <dbReference type="NCBI Taxonomy" id="2918170"/>
    <lineage>
        <taxon>Bacteria</taxon>
        <taxon>Pseudomonadati</taxon>
        <taxon>Myxococcota</taxon>
        <taxon>Myxococcia</taxon>
        <taxon>Myxococcales</taxon>
        <taxon>Cystobacterineae</taxon>
        <taxon>Anaeromyxobacteraceae</taxon>
        <taxon>Anaeromyxobacter</taxon>
    </lineage>
</organism>